<sequence length="119" mass="13891">MSTKNMVFKNSNYLILLFCFLSFSISFSQIDKSKEVNDKKFKGTTLSSQKQGDYLEESKYLIKTNDTITFLYNNENIAKIISIKNETEGITDDQFHYYANKINPKFSFHSKLNNRNTTI</sequence>
<proteinExistence type="predicted"/>
<evidence type="ECO:0000313" key="2">
    <source>
        <dbReference type="EMBL" id="MDR6968562.1"/>
    </source>
</evidence>
<evidence type="ECO:0000313" key="3">
    <source>
        <dbReference type="Proteomes" id="UP001255185"/>
    </source>
</evidence>
<name>A0ABU1TRU1_9FLAO</name>
<keyword evidence="1" id="KW-0732">Signal</keyword>
<organism evidence="2 3">
    <name type="scientific">Flavobacterium arsenatis</name>
    <dbReference type="NCBI Taxonomy" id="1484332"/>
    <lineage>
        <taxon>Bacteria</taxon>
        <taxon>Pseudomonadati</taxon>
        <taxon>Bacteroidota</taxon>
        <taxon>Flavobacteriia</taxon>
        <taxon>Flavobacteriales</taxon>
        <taxon>Flavobacteriaceae</taxon>
        <taxon>Flavobacterium</taxon>
    </lineage>
</organism>
<keyword evidence="3" id="KW-1185">Reference proteome</keyword>
<dbReference type="EMBL" id="JAVDVI010000011">
    <property type="protein sequence ID" value="MDR6968562.1"/>
    <property type="molecule type" value="Genomic_DNA"/>
</dbReference>
<dbReference type="Proteomes" id="UP001255185">
    <property type="component" value="Unassembled WGS sequence"/>
</dbReference>
<accession>A0ABU1TRU1</accession>
<protein>
    <submittedName>
        <fullName evidence="2">Uncharacterized protein</fullName>
    </submittedName>
</protein>
<feature type="signal peptide" evidence="1">
    <location>
        <begin position="1"/>
        <end position="28"/>
    </location>
</feature>
<evidence type="ECO:0000256" key="1">
    <source>
        <dbReference type="SAM" id="SignalP"/>
    </source>
</evidence>
<feature type="chain" id="PRO_5045646066" evidence="1">
    <location>
        <begin position="29"/>
        <end position="119"/>
    </location>
</feature>
<gene>
    <name evidence="2" type="ORF">J2X31_002585</name>
</gene>
<dbReference type="RefSeq" id="WP_310027166.1">
    <property type="nucleotide sequence ID" value="NZ_JAVDVI010000011.1"/>
</dbReference>
<comment type="caution">
    <text evidence="2">The sequence shown here is derived from an EMBL/GenBank/DDBJ whole genome shotgun (WGS) entry which is preliminary data.</text>
</comment>
<reference evidence="2 3" key="1">
    <citation type="submission" date="2023-07" db="EMBL/GenBank/DDBJ databases">
        <title>Sorghum-associated microbial communities from plants grown in Nebraska, USA.</title>
        <authorList>
            <person name="Schachtman D."/>
        </authorList>
    </citation>
    <scope>NUCLEOTIDE SEQUENCE [LARGE SCALE GENOMIC DNA]</scope>
    <source>
        <strain evidence="2 3">3773</strain>
    </source>
</reference>